<dbReference type="PaxDb" id="214684-Q5KCV2"/>
<dbReference type="PANTHER" id="PTHR19308:SF54">
    <property type="entry name" value="START DOMAIN-CONTAINING PROTEIN"/>
    <property type="match status" value="1"/>
</dbReference>
<feature type="compositionally biased region" description="Low complexity" evidence="1">
    <location>
        <begin position="682"/>
        <end position="691"/>
    </location>
</feature>
<dbReference type="InParanoid" id="Q5KCV2"/>
<dbReference type="GeneID" id="3259215"/>
<proteinExistence type="predicted"/>
<dbReference type="SMART" id="SM00234">
    <property type="entry name" value="START"/>
    <property type="match status" value="1"/>
</dbReference>
<dbReference type="VEuPathDB" id="FungiDB:CNH02330"/>
<reference evidence="4 5" key="1">
    <citation type="journal article" date="2005" name="Science">
        <title>The genome of the basidiomycetous yeast and human pathogen Cryptococcus neoformans.</title>
        <authorList>
            <person name="Loftus B.J."/>
            <person name="Fung E."/>
            <person name="Roncaglia P."/>
            <person name="Rowley D."/>
            <person name="Amedeo P."/>
            <person name="Bruno D."/>
            <person name="Vamathevan J."/>
            <person name="Miranda M."/>
            <person name="Anderson I.J."/>
            <person name="Fraser J.A."/>
            <person name="Allen J.E."/>
            <person name="Bosdet I.E."/>
            <person name="Brent M.R."/>
            <person name="Chiu R."/>
            <person name="Doering T.L."/>
            <person name="Donlin M.J."/>
            <person name="D'Souza C.A."/>
            <person name="Fox D.S."/>
            <person name="Grinberg V."/>
            <person name="Fu J."/>
            <person name="Fukushima M."/>
            <person name="Haas B.J."/>
            <person name="Huang J.C."/>
            <person name="Janbon G."/>
            <person name="Jones S.J."/>
            <person name="Koo H.L."/>
            <person name="Krzywinski M.I."/>
            <person name="Kwon-Chung J.K."/>
            <person name="Lengeler K.B."/>
            <person name="Maiti R."/>
            <person name="Marra M.A."/>
            <person name="Marra R.E."/>
            <person name="Mathewson C.A."/>
            <person name="Mitchell T.G."/>
            <person name="Pertea M."/>
            <person name="Riggs F.R."/>
            <person name="Salzberg S.L."/>
            <person name="Schein J.E."/>
            <person name="Shvartsbeyn A."/>
            <person name="Shin H."/>
            <person name="Shumway M."/>
            <person name="Specht C.A."/>
            <person name="Suh B.B."/>
            <person name="Tenney A."/>
            <person name="Utterback T.R."/>
            <person name="Wickes B.L."/>
            <person name="Wortman J.R."/>
            <person name="Wye N.H."/>
            <person name="Kronstad J.W."/>
            <person name="Lodge J.K."/>
            <person name="Heitman J."/>
            <person name="Davis R.W."/>
            <person name="Fraser C.M."/>
            <person name="Hyman R.W."/>
        </authorList>
    </citation>
    <scope>NUCLEOTIDE SEQUENCE [LARGE SCALE GENOMIC DNA]</scope>
    <source>
        <strain evidence="5">JEC21 / ATCC MYA-565</strain>
    </source>
</reference>
<organism evidence="4 5">
    <name type="scientific">Cryptococcus deneoformans (strain JEC21 / ATCC MYA-565)</name>
    <name type="common">Cryptococcus neoformans var. neoformans serotype D</name>
    <dbReference type="NCBI Taxonomy" id="214684"/>
    <lineage>
        <taxon>Eukaryota</taxon>
        <taxon>Fungi</taxon>
        <taxon>Dikarya</taxon>
        <taxon>Basidiomycota</taxon>
        <taxon>Agaricomycotina</taxon>
        <taxon>Tremellomycetes</taxon>
        <taxon>Tremellales</taxon>
        <taxon>Cryptococcaceae</taxon>
        <taxon>Cryptococcus</taxon>
        <taxon>Cryptococcus neoformans species complex</taxon>
    </lineage>
</organism>
<dbReference type="HOGENOM" id="CLU_002853_0_0_1"/>
<keyword evidence="2" id="KW-0812">Transmembrane</keyword>
<dbReference type="OrthoDB" id="196858at2759"/>
<evidence type="ECO:0000313" key="4">
    <source>
        <dbReference type="EMBL" id="AAW45101.2"/>
    </source>
</evidence>
<dbReference type="Proteomes" id="UP000002149">
    <property type="component" value="Chromosome 8"/>
</dbReference>
<dbReference type="PROSITE" id="PS50848">
    <property type="entry name" value="START"/>
    <property type="match status" value="1"/>
</dbReference>
<keyword evidence="2" id="KW-0472">Membrane</keyword>
<feature type="transmembrane region" description="Helical" evidence="2">
    <location>
        <begin position="1627"/>
        <end position="1648"/>
    </location>
</feature>
<evidence type="ECO:0000256" key="2">
    <source>
        <dbReference type="SAM" id="Phobius"/>
    </source>
</evidence>
<feature type="region of interest" description="Disordered" evidence="1">
    <location>
        <begin position="1560"/>
        <end position="1598"/>
    </location>
</feature>
<feature type="domain" description="START" evidence="3">
    <location>
        <begin position="452"/>
        <end position="630"/>
    </location>
</feature>
<accession>Q55IV0</accession>
<keyword evidence="5" id="KW-1185">Reference proteome</keyword>
<sequence>MTLDSLDDGTKLEAAYTHALHSALAFFKALHSSTPSPAWKPVALPQPAQKHARHTAGLAKLAAADVAVHRRSAKHGDVYRATVDVDCGSDISVDTFRGCLATPETRPLWDRMVEEAVTLDLLDAHTRVTKTNYRLGWPSSPRDTVTISKTLVDSHTIIDISTSLPRSRHEPSYLRPSPPYVRAHVSLLAWCIQLPSSSSADNIPDGKARISCFWSWNPKGTWAVGGGVPQHLPSLIVGLVDYIRDKSDRVPVLLGYGPDISIGSVSYDTSRVTLGVHYAIVNNGAENAETESLRRQVEFGLSSTQSWDIQITVKTQSGKDTPSTFWTSFVGQAPTVDPNARAPKRLILRFAHSPLEPGEELVRVNMSIEQTTGSTAGVRINGIPITIERMQPTDETGQGPKRPLLEDTASMTGVSLRTISTTVDKQEERNDEREEVVQKGISSLVKRNYIYFTSLLQEPEPKWKPVLDSRGVAIHQLDSIDKTLVVYRAEAVFVGVGIWDLFAVIATPGARPVWDKTHEEASLVEDVNELTDIWHMQSKAAWPVSARDSVMLRTTYKSPSSVHLFGFSIDDTTLFPCIPPSTDPTVIRTQIDLQGWSIESLSPNTTQVTLLEQSDPRGWSGKGSIPQVMLGTLAGIGEFAIKHGGPPVCTRLGGAKSLASRYDVESETFRFEYQPAKARRSASSSIATSFPSSPPLLMNLKGGGGGESGSDESSLRSVSTEGSKETVECEIRCDADQWSSSFAIVIDPPQQSISALKRHRLSPNGGGLWLTIEHDPALLKSNGKVVITVRRGAPTSSSKTYVTVNGSKIKVDVEDLPEAKVQLLKKQKRARPTRAPLDQPPGLTVRKKSSMDMTTASATFSSQISSAVSPGLGSASSTFTKVAMPFSKWYNFATETTRSALVPIPTASPLPQVGLSPVEAAVNALRQLTRMHADRDGESTTPEGWLPVSDRDGLKIEKKVVPHVSETFPVFRAGRIIEGFTAEEVSSAASSLKANERFEKPVVLEEYGHGIKTAHVVAHTTFPFRGRSLLVASIVARMADPPPASPSIHGPQTPLSTIFHARTSNFDASITNLDPSKYNPTSLPPGNIILEGWIFETIDPYSHEQYAIPSTRCMYIASVDYSCSMPLSVNNMLNSSLPRSLLAIEGLLKNEGPPSRARDPDMAVLAPEEKDRVVGKKIIWGLRTVDEARLGVQEINDDSEYSLTVTIHPSAAATPSFSRSETLSPTLKHNDSRTSVNSRSTVIDLGEEIRKGKKDLVVMEVEVGSRAVTNRCIIELTAVSLPVALHSSLSLGSPAGTLIDSTPAVLEGARDAASIGTLPLTLPSLTTDLPFKPTIISLAPSVLQTASLDPSSPARHLLRVTLPTSGYDTPINDPLTGPGTPLPRPRWLLDLINDGAVVQLKLKTSSETESLQTGAGAGTEGEGKDKNDLERASYIYQGEEIAVQDEKRGKHQGLRDATRQNLPQIVSLPLATGNEIDGGGGMKGVRGLNKPLGVRQEFLKEGVKVASVEEKKEEGGDGAEGGKTVEIQPVLSPVPRPALVEQPRYTYNFWRYSRLPRFSTSTPSTAPGSPVKPQSSPPLASAVATQPDGAPVLQTGSSGNGPLSAVKVAETAQARELTGILRPVTSLPGLIIACIVCFLVGSFLRSLLSDADYVIYQPSSLSGTLPDIQGAGPWRELRRLAEWKIGWDRDLVIAIARRRG</sequence>
<dbReference type="GO" id="GO:0005737">
    <property type="term" value="C:cytoplasm"/>
    <property type="evidence" value="ECO:0007669"/>
    <property type="project" value="UniProtKB-ARBA"/>
</dbReference>
<dbReference type="GO" id="GO:0008289">
    <property type="term" value="F:lipid binding"/>
    <property type="evidence" value="ECO:0007669"/>
    <property type="project" value="InterPro"/>
</dbReference>
<feature type="region of interest" description="Disordered" evidence="1">
    <location>
        <begin position="1405"/>
        <end position="1427"/>
    </location>
</feature>
<dbReference type="EMBL" id="AE017348">
    <property type="protein sequence ID" value="AAW45101.2"/>
    <property type="molecule type" value="Genomic_DNA"/>
</dbReference>
<evidence type="ECO:0000256" key="1">
    <source>
        <dbReference type="SAM" id="MobiDB-lite"/>
    </source>
</evidence>
<evidence type="ECO:0000313" key="5">
    <source>
        <dbReference type="Proteomes" id="UP000002149"/>
    </source>
</evidence>
<feature type="region of interest" description="Disordered" evidence="1">
    <location>
        <begin position="1214"/>
        <end position="1239"/>
    </location>
</feature>
<dbReference type="RefSeq" id="XP_024513369.1">
    <property type="nucleotide sequence ID" value="XM_024657697.1"/>
</dbReference>
<dbReference type="CDD" id="cd00177">
    <property type="entry name" value="START"/>
    <property type="match status" value="1"/>
</dbReference>
<dbReference type="STRING" id="214684.Q5KCV2"/>
<dbReference type="InterPro" id="IPR051213">
    <property type="entry name" value="START_lipid_transfer"/>
</dbReference>
<dbReference type="InterPro" id="IPR023393">
    <property type="entry name" value="START-like_dom_sf"/>
</dbReference>
<evidence type="ECO:0000259" key="3">
    <source>
        <dbReference type="PROSITE" id="PS50848"/>
    </source>
</evidence>
<dbReference type="PANTHER" id="PTHR19308">
    <property type="entry name" value="PHOSPHATIDYLCHOLINE TRANSFER PROTEIN"/>
    <property type="match status" value="1"/>
</dbReference>
<name>Q5KCV2_CRYD1</name>
<protein>
    <recommendedName>
        <fullName evidence="3">START domain-containing protein</fullName>
    </recommendedName>
</protein>
<feature type="compositionally biased region" description="Low complexity" evidence="1">
    <location>
        <begin position="1560"/>
        <end position="1569"/>
    </location>
</feature>
<dbReference type="eggNOG" id="KOG1739">
    <property type="taxonomic scope" value="Eukaryota"/>
</dbReference>
<dbReference type="KEGG" id="cne:CNH02330"/>
<dbReference type="Pfam" id="PF01852">
    <property type="entry name" value="START"/>
    <property type="match status" value="2"/>
</dbReference>
<keyword evidence="2" id="KW-1133">Transmembrane helix</keyword>
<dbReference type="SUPFAM" id="SSF55961">
    <property type="entry name" value="Bet v1-like"/>
    <property type="match status" value="3"/>
</dbReference>
<gene>
    <name evidence="4" type="ordered locus">CNH02330</name>
</gene>
<dbReference type="InterPro" id="IPR002913">
    <property type="entry name" value="START_lipid-bd_dom"/>
</dbReference>
<dbReference type="Gene3D" id="3.30.530.20">
    <property type="match status" value="3"/>
</dbReference>
<feature type="region of interest" description="Disordered" evidence="1">
    <location>
        <begin position="825"/>
        <end position="850"/>
    </location>
</feature>
<accession>Q5KCV2</accession>
<feature type="region of interest" description="Disordered" evidence="1">
    <location>
        <begin position="682"/>
        <end position="722"/>
    </location>
</feature>